<dbReference type="Gene3D" id="2.30.30.760">
    <property type="match status" value="1"/>
</dbReference>
<keyword evidence="8" id="KW-0966">Cell projection</keyword>
<dbReference type="AlphaFoldDB" id="A0A1E2V646"/>
<evidence type="ECO:0000313" key="9">
    <source>
        <dbReference type="Proteomes" id="UP000094291"/>
    </source>
</evidence>
<dbReference type="NCBIfam" id="TIGR03170">
    <property type="entry name" value="flgA_cterm"/>
    <property type="match status" value="1"/>
</dbReference>
<keyword evidence="4" id="KW-0732">Signal</keyword>
<evidence type="ECO:0000313" key="8">
    <source>
        <dbReference type="EMBL" id="ODC02457.1"/>
    </source>
</evidence>
<evidence type="ECO:0000256" key="1">
    <source>
        <dbReference type="ARBA" id="ARBA00004418"/>
    </source>
</evidence>
<dbReference type="InterPro" id="IPR013974">
    <property type="entry name" value="SAF"/>
</dbReference>
<dbReference type="Pfam" id="PF13144">
    <property type="entry name" value="ChapFlgA"/>
    <property type="match status" value="1"/>
</dbReference>
<organism evidence="8 9">
    <name type="scientific">Terasakiispira papahanaumokuakeensis</name>
    <dbReference type="NCBI Taxonomy" id="197479"/>
    <lineage>
        <taxon>Bacteria</taxon>
        <taxon>Pseudomonadati</taxon>
        <taxon>Pseudomonadota</taxon>
        <taxon>Gammaproteobacteria</taxon>
        <taxon>Oceanospirillales</taxon>
        <taxon>Terasakiispira</taxon>
    </lineage>
</organism>
<keyword evidence="9" id="KW-1185">Reference proteome</keyword>
<dbReference type="Pfam" id="PF17656">
    <property type="entry name" value="ChapFlgA_N"/>
    <property type="match status" value="1"/>
</dbReference>
<dbReference type="RefSeq" id="WP_068996842.1">
    <property type="nucleotide sequence ID" value="NZ_MDTQ01000001.1"/>
</dbReference>
<evidence type="ECO:0000256" key="6">
    <source>
        <dbReference type="ARBA" id="ARBA00025643"/>
    </source>
</evidence>
<evidence type="ECO:0000256" key="5">
    <source>
        <dbReference type="ARBA" id="ARBA00022764"/>
    </source>
</evidence>
<feature type="domain" description="SAF" evidence="7">
    <location>
        <begin position="140"/>
        <end position="202"/>
    </location>
</feature>
<dbReference type="PANTHER" id="PTHR36307:SF1">
    <property type="entry name" value="FLAGELLA BASAL BODY P-RING FORMATION PROTEIN FLGA"/>
    <property type="match status" value="1"/>
</dbReference>
<comment type="function">
    <text evidence="6">Involved in the assembly process of the P-ring formation. It may associate with FlgF on the rod constituting a structure essential for the P-ring assembly or may act as a modulator protein for the P-ring assembly.</text>
</comment>
<dbReference type="InterPro" id="IPR039246">
    <property type="entry name" value="Flagellar_FlgA"/>
</dbReference>
<dbReference type="PANTHER" id="PTHR36307">
    <property type="entry name" value="FLAGELLA BASAL BODY P-RING FORMATION PROTEIN FLGA"/>
    <property type="match status" value="1"/>
</dbReference>
<evidence type="ECO:0000259" key="7">
    <source>
        <dbReference type="SMART" id="SM00858"/>
    </source>
</evidence>
<evidence type="ECO:0000256" key="2">
    <source>
        <dbReference type="ARBA" id="ARBA00010474"/>
    </source>
</evidence>
<dbReference type="STRING" id="197479.BFW38_01755"/>
<evidence type="ECO:0000256" key="3">
    <source>
        <dbReference type="ARBA" id="ARBA00014754"/>
    </source>
</evidence>
<keyword evidence="8" id="KW-0969">Cilium</keyword>
<protein>
    <recommendedName>
        <fullName evidence="3">Flagella basal body P-ring formation protein FlgA</fullName>
    </recommendedName>
</protein>
<dbReference type="EMBL" id="MDTQ01000001">
    <property type="protein sequence ID" value="ODC02457.1"/>
    <property type="molecule type" value="Genomic_DNA"/>
</dbReference>
<keyword evidence="8" id="KW-0282">Flagellum</keyword>
<comment type="caution">
    <text evidence="8">The sequence shown here is derived from an EMBL/GenBank/DDBJ whole genome shotgun (WGS) entry which is preliminary data.</text>
</comment>
<comment type="similarity">
    <text evidence="2">Belongs to the FlgA family.</text>
</comment>
<dbReference type="GO" id="GO:0042597">
    <property type="term" value="C:periplasmic space"/>
    <property type="evidence" value="ECO:0007669"/>
    <property type="project" value="UniProtKB-SubCell"/>
</dbReference>
<dbReference type="GO" id="GO:0044780">
    <property type="term" value="P:bacterial-type flagellum assembly"/>
    <property type="evidence" value="ECO:0007669"/>
    <property type="project" value="InterPro"/>
</dbReference>
<accession>A0A1E2V646</accession>
<dbReference type="InterPro" id="IPR017585">
    <property type="entry name" value="SAF_FlgA"/>
</dbReference>
<sequence>MIQRAQASEYRDMMSMILLKLKHRAALCVLLTTLMGSLSLISPLAHADSSSSSQANPSMDIENLRTQAYDYLMQATQDFPGRSEIVISPLDHQLRLDRCPTPLKIAPQGRSDLIGRITLRVECPAQGWFIYLSATIKHYEAVVTARQSIPRDTPITQSMLSLEEMDTSRLRDRYFTDPKALQGMRTRWPIRAGNVIAAKRLLAANAVNEGDQVVIHAQVGSLEVKMLGEALEDGQVGDQVRIKNIRSGKVLRARIVSKGVVQVGL</sequence>
<reference evidence="8 9" key="1">
    <citation type="submission" date="2016-08" db="EMBL/GenBank/DDBJ databases">
        <authorList>
            <person name="Seilhamer J.J."/>
        </authorList>
    </citation>
    <scope>NUCLEOTIDE SEQUENCE [LARGE SCALE GENOMIC DNA]</scope>
    <source>
        <strain evidence="8 9">PH27A</strain>
    </source>
</reference>
<dbReference type="Proteomes" id="UP000094291">
    <property type="component" value="Unassembled WGS sequence"/>
</dbReference>
<comment type="subcellular location">
    <subcellularLocation>
        <location evidence="1">Periplasm</location>
    </subcellularLocation>
</comment>
<gene>
    <name evidence="8" type="ORF">BFW38_01755</name>
</gene>
<evidence type="ECO:0000256" key="4">
    <source>
        <dbReference type="ARBA" id="ARBA00022729"/>
    </source>
</evidence>
<proteinExistence type="inferred from homology"/>
<name>A0A1E2V646_9GAMM</name>
<dbReference type="InterPro" id="IPR041231">
    <property type="entry name" value="FlgA_N"/>
</dbReference>
<dbReference type="OrthoDB" id="1669037at2"/>
<dbReference type="Gene3D" id="3.90.1210.10">
    <property type="entry name" value="Antifreeze-like/N-acetylneuraminic acid synthase C-terminal domain"/>
    <property type="match status" value="1"/>
</dbReference>
<dbReference type="SMART" id="SM00858">
    <property type="entry name" value="SAF"/>
    <property type="match status" value="1"/>
</dbReference>
<keyword evidence="5" id="KW-0574">Periplasm</keyword>
<dbReference type="CDD" id="cd11614">
    <property type="entry name" value="SAF_CpaB_FlgA_like"/>
    <property type="match status" value="1"/>
</dbReference>